<keyword evidence="2" id="KW-1133">Transmembrane helix</keyword>
<evidence type="ECO:0000313" key="4">
    <source>
        <dbReference type="Proteomes" id="UP000221165"/>
    </source>
</evidence>
<dbReference type="OrthoDB" id="332810at2759"/>
<protein>
    <submittedName>
        <fullName evidence="3">Transmembrane protein</fullName>
    </submittedName>
</protein>
<feature type="compositionally biased region" description="Basic and acidic residues" evidence="1">
    <location>
        <begin position="263"/>
        <end position="278"/>
    </location>
</feature>
<feature type="region of interest" description="Disordered" evidence="1">
    <location>
        <begin position="1170"/>
        <end position="1204"/>
    </location>
</feature>
<dbReference type="Proteomes" id="UP000221165">
    <property type="component" value="Unassembled WGS sequence"/>
</dbReference>
<feature type="compositionally biased region" description="Low complexity" evidence="1">
    <location>
        <begin position="388"/>
        <end position="398"/>
    </location>
</feature>
<reference evidence="3 4" key="1">
    <citation type="journal article" date="2017" name="Int. J. Parasitol.">
        <title>The genome of the protozoan parasite Cystoisospora suis and a reverse vaccinology approach to identify vaccine candidates.</title>
        <authorList>
            <person name="Palmieri N."/>
            <person name="Shrestha A."/>
            <person name="Ruttkowski B."/>
            <person name="Beck T."/>
            <person name="Vogl C."/>
            <person name="Tomley F."/>
            <person name="Blake D.P."/>
            <person name="Joachim A."/>
        </authorList>
    </citation>
    <scope>NUCLEOTIDE SEQUENCE [LARGE SCALE GENOMIC DNA]</scope>
    <source>
        <strain evidence="3 4">Wien I</strain>
    </source>
</reference>
<evidence type="ECO:0000256" key="2">
    <source>
        <dbReference type="SAM" id="Phobius"/>
    </source>
</evidence>
<evidence type="ECO:0000256" key="1">
    <source>
        <dbReference type="SAM" id="MobiDB-lite"/>
    </source>
</evidence>
<keyword evidence="2" id="KW-0472">Membrane</keyword>
<feature type="region of interest" description="Disordered" evidence="1">
    <location>
        <begin position="145"/>
        <end position="169"/>
    </location>
</feature>
<feature type="compositionally biased region" description="Acidic residues" evidence="1">
    <location>
        <begin position="1179"/>
        <end position="1204"/>
    </location>
</feature>
<keyword evidence="2 3" id="KW-0812">Transmembrane</keyword>
<name>A0A2C6KKZ0_9APIC</name>
<feature type="region of interest" description="Disordered" evidence="1">
    <location>
        <begin position="242"/>
        <end position="440"/>
    </location>
</feature>
<comment type="caution">
    <text evidence="3">The sequence shown here is derived from an EMBL/GenBank/DDBJ whole genome shotgun (WGS) entry which is preliminary data.</text>
</comment>
<feature type="transmembrane region" description="Helical" evidence="2">
    <location>
        <begin position="1117"/>
        <end position="1134"/>
    </location>
</feature>
<dbReference type="GeneID" id="94432380"/>
<sequence length="1204" mass="130179">MQATKHFWSRHAGQWVLFAAMLLSNEFCTVSSPTYPRRDRNSATLSSAALHCAFNFPVLAALARSLLAPTVADPFANGVPELRFSTVSPLLLGEEIAQSGASLQFTPRAHKALAVWVPPVDVQKADDGTAQSPSSLVPSITGSEVHHLATGGGSGQHGTTPLESQDEDPRQLGTAIVRIGGTLPIIVGELRHHEASNCARPCTDRGTGRSAKEAEHLWRLGGKTAAGELPVLMPRKVSLAEAGEHAARGDSSVKPGATVPPGEHADPKTKKDKEEREPKKSKKRLKNGKKTLQRRPAFRRKSSTGREEAIHGSTVSSSDSGSPFSTDGFGAGAETSRSDDGGEQNESDNGKSQPDGASLRETPESDSEDAPVREEKPEEAADAEAELEAAGLEPSAEADPALKGAFDDGTAEPDSEEDQRTHKKSKKSETEREKKKHRSSVAGWFKRKITGLLKRIFNMKALSKKARVSAAIDSFLNSQRAIADQLKCVKIKSIKSRKKDAEKFCKKFKKQTRLAELCRMYTDYLEQKLKEHQECKSLDFYDCLDRMQLPLLQPMLTRFEESTISDDDDYDEVGSDSGTKSSKKKGIGGLFKRKKKHFSKSGWHLVVGLNKKALAMALNIMERDGPDIRGGFQAASCVFEDELERNEKTKGIKLHKAAKRQQNKRSKRLHSLYRVVHLASLGAEPSFDGMLIAMLLQLLDQSECPSKVKRLRRKRIVLNSTGSGEVMKATGGEVFSRALYLAILMTSLPTAEECASGSPADSGPSFSNCRVLGQWLLINRRWGRIVSSVGDGQIDTAKAALTRLSTATQEARQFNHRAFRRVRGRIESHLQQVLSFASTARGIARRVLNLVGKSRFMTKMITRLLLFLDGMNKGSGSDAGVRRKPPSYADRLLLDGRLLELAARLGATVKCATGLDGYGSFVERCFRSFASAKRGQTGAQPSFLSRGEIQKRNIETPGKGSRQTELETFVVSGSPGRFDDRTGLPDSNPCPETDGHTNSVARSQVSAGLRPVFFHLAGDSEPGSQSVKLASLTGMPDSRGFSKAVDPSGQRESMPGGELGEGGYSVRALGDTYTTSLVLYSSENFRQEKRLVPSFAEQDTDKVSGEELKKKKAKQRLVVIGIASAVVLFIVATVNSGPAAAVAVAVISGIIALIFVALPLIKDIISGVRGRQKGSGSVGDDDMGGGDDDGGDAGDGDPAEDEDS</sequence>
<feature type="region of interest" description="Disordered" evidence="1">
    <location>
        <begin position="1020"/>
        <end position="1062"/>
    </location>
</feature>
<feature type="compositionally biased region" description="Low complexity" evidence="1">
    <location>
        <begin position="312"/>
        <end position="328"/>
    </location>
</feature>
<dbReference type="VEuPathDB" id="ToxoDB:CSUI_009050"/>
<feature type="region of interest" description="Disordered" evidence="1">
    <location>
        <begin position="972"/>
        <end position="998"/>
    </location>
</feature>
<keyword evidence="4" id="KW-1185">Reference proteome</keyword>
<feature type="compositionally biased region" description="Basic residues" evidence="1">
    <location>
        <begin position="279"/>
        <end position="303"/>
    </location>
</feature>
<feature type="compositionally biased region" description="Basic and acidic residues" evidence="1">
    <location>
        <begin position="370"/>
        <end position="379"/>
    </location>
</feature>
<dbReference type="RefSeq" id="XP_067918857.1">
    <property type="nucleotide sequence ID" value="XM_068069169.1"/>
</dbReference>
<proteinExistence type="predicted"/>
<gene>
    <name evidence="3" type="ORF">CSUI_009050</name>
</gene>
<organism evidence="3 4">
    <name type="scientific">Cystoisospora suis</name>
    <dbReference type="NCBI Taxonomy" id="483139"/>
    <lineage>
        <taxon>Eukaryota</taxon>
        <taxon>Sar</taxon>
        <taxon>Alveolata</taxon>
        <taxon>Apicomplexa</taxon>
        <taxon>Conoidasida</taxon>
        <taxon>Coccidia</taxon>
        <taxon>Eucoccidiorida</taxon>
        <taxon>Eimeriorina</taxon>
        <taxon>Sarcocystidae</taxon>
        <taxon>Cystoisospora</taxon>
    </lineage>
</organism>
<dbReference type="AlphaFoldDB" id="A0A2C6KKZ0"/>
<evidence type="ECO:0000313" key="3">
    <source>
        <dbReference type="EMBL" id="PHJ17132.1"/>
    </source>
</evidence>
<dbReference type="EMBL" id="MIGC01005253">
    <property type="protein sequence ID" value="PHJ17132.1"/>
    <property type="molecule type" value="Genomic_DNA"/>
</dbReference>
<feature type="transmembrane region" description="Helical" evidence="2">
    <location>
        <begin position="1140"/>
        <end position="1161"/>
    </location>
</feature>
<accession>A0A2C6KKZ0</accession>